<dbReference type="AlphaFoldDB" id="A0AAN1SYU3"/>
<reference evidence="1 2" key="1">
    <citation type="submission" date="2019-03" db="EMBL/GenBank/DDBJ databases">
        <title>Complete genome sequence of Ferrigenium kumadai strain An22, a microaerophilic iron-oxidizing bacterium isolated from a paddy field soil.</title>
        <authorList>
            <person name="Watanabe T."/>
            <person name="Asakawa S."/>
        </authorList>
    </citation>
    <scope>NUCLEOTIDE SEQUENCE [LARGE SCALE GENOMIC DNA]</scope>
    <source>
        <strain evidence="1 2">An22</strain>
    </source>
</reference>
<evidence type="ECO:0000313" key="2">
    <source>
        <dbReference type="Proteomes" id="UP001319121"/>
    </source>
</evidence>
<dbReference type="KEGG" id="fku:FGKAn22_12910"/>
<name>A0AAN1SYU3_9PROT</name>
<accession>A0AAN1SYU3</accession>
<sequence>MYPVHDVDAILLLALSLAAKRRPAELVEIVAAADLVNGNIPPETKLSDAFSRLSAYGLISEQEGGYTLSQDAQAMVAMLRKKAETRERIFDIKESLADYRLNGEHQMLQVAPDLLLAAIQAHKKARSSGRSWLIEKPKPVWISKKELVRGKTLPGRRRKS</sequence>
<protein>
    <submittedName>
        <fullName evidence="1">Uncharacterized protein</fullName>
    </submittedName>
</protein>
<keyword evidence="2" id="KW-1185">Reference proteome</keyword>
<dbReference type="EMBL" id="AP019536">
    <property type="protein sequence ID" value="BBI99598.1"/>
    <property type="molecule type" value="Genomic_DNA"/>
</dbReference>
<gene>
    <name evidence="1" type="ORF">FGKAn22_12910</name>
</gene>
<proteinExistence type="predicted"/>
<dbReference type="Proteomes" id="UP001319121">
    <property type="component" value="Chromosome"/>
</dbReference>
<dbReference type="RefSeq" id="WP_212784842.1">
    <property type="nucleotide sequence ID" value="NZ_AP019536.1"/>
</dbReference>
<evidence type="ECO:0000313" key="1">
    <source>
        <dbReference type="EMBL" id="BBI99598.1"/>
    </source>
</evidence>
<organism evidence="1 2">
    <name type="scientific">Ferrigenium kumadai</name>
    <dbReference type="NCBI Taxonomy" id="1682490"/>
    <lineage>
        <taxon>Bacteria</taxon>
        <taxon>Pseudomonadati</taxon>
        <taxon>Pseudomonadota</taxon>
        <taxon>Betaproteobacteria</taxon>
        <taxon>Nitrosomonadales</taxon>
        <taxon>Gallionellaceae</taxon>
        <taxon>Ferrigenium</taxon>
    </lineage>
</organism>